<dbReference type="Proteomes" id="UP000092445">
    <property type="component" value="Unassembled WGS sequence"/>
</dbReference>
<evidence type="ECO:0000313" key="2">
    <source>
        <dbReference type="EnsemblMetazoa" id="GPAI019225-PA"/>
    </source>
</evidence>
<keyword evidence="1" id="KW-0812">Transmembrane</keyword>
<dbReference type="EnsemblMetazoa" id="GPAI019225-RA">
    <property type="protein sequence ID" value="GPAI019225-PA"/>
    <property type="gene ID" value="GPAI019225"/>
</dbReference>
<proteinExistence type="predicted"/>
<name>A0A1A9ZMG4_GLOPL</name>
<sequence>MTFLGAFNILVKLSFCFDSSYGVKFFSLILLTSILGMSGNIMVLTSKNGRSSHLTSSYRSDNQDLQNSCKYKEFSIIFDLNFRLDIHTEVSVIKARSLFGFIKR</sequence>
<dbReference type="VEuPathDB" id="VectorBase:GPAI019225"/>
<reference evidence="2" key="2">
    <citation type="submission" date="2020-05" db="UniProtKB">
        <authorList>
            <consortium name="EnsemblMetazoa"/>
        </authorList>
    </citation>
    <scope>IDENTIFICATION</scope>
    <source>
        <strain evidence="2">IAEA</strain>
    </source>
</reference>
<evidence type="ECO:0000313" key="3">
    <source>
        <dbReference type="Proteomes" id="UP000092445"/>
    </source>
</evidence>
<organism evidence="2 3">
    <name type="scientific">Glossina pallidipes</name>
    <name type="common">Tsetse fly</name>
    <dbReference type="NCBI Taxonomy" id="7398"/>
    <lineage>
        <taxon>Eukaryota</taxon>
        <taxon>Metazoa</taxon>
        <taxon>Ecdysozoa</taxon>
        <taxon>Arthropoda</taxon>
        <taxon>Hexapoda</taxon>
        <taxon>Insecta</taxon>
        <taxon>Pterygota</taxon>
        <taxon>Neoptera</taxon>
        <taxon>Endopterygota</taxon>
        <taxon>Diptera</taxon>
        <taxon>Brachycera</taxon>
        <taxon>Muscomorpha</taxon>
        <taxon>Hippoboscoidea</taxon>
        <taxon>Glossinidae</taxon>
        <taxon>Glossina</taxon>
    </lineage>
</organism>
<evidence type="ECO:0000256" key="1">
    <source>
        <dbReference type="SAM" id="Phobius"/>
    </source>
</evidence>
<accession>A0A1A9ZMG4</accession>
<reference evidence="3" key="1">
    <citation type="submission" date="2014-03" db="EMBL/GenBank/DDBJ databases">
        <authorList>
            <person name="Aksoy S."/>
            <person name="Warren W."/>
            <person name="Wilson R.K."/>
        </authorList>
    </citation>
    <scope>NUCLEOTIDE SEQUENCE [LARGE SCALE GENOMIC DNA]</scope>
    <source>
        <strain evidence="3">IAEA</strain>
    </source>
</reference>
<feature type="transmembrane region" description="Helical" evidence="1">
    <location>
        <begin position="26"/>
        <end position="44"/>
    </location>
</feature>
<protein>
    <submittedName>
        <fullName evidence="2">Uncharacterized protein</fullName>
    </submittedName>
</protein>
<keyword evidence="3" id="KW-1185">Reference proteome</keyword>
<keyword evidence="1" id="KW-0472">Membrane</keyword>
<keyword evidence="1" id="KW-1133">Transmembrane helix</keyword>
<dbReference type="AlphaFoldDB" id="A0A1A9ZMG4"/>